<evidence type="ECO:0000313" key="2">
    <source>
        <dbReference type="Proteomes" id="UP001153334"/>
    </source>
</evidence>
<reference evidence="1" key="1">
    <citation type="submission" date="2022-11" db="EMBL/GenBank/DDBJ databases">
        <title>Genome Sequence of Nemania bipapillata.</title>
        <authorList>
            <person name="Buettner E."/>
        </authorList>
    </citation>
    <scope>NUCLEOTIDE SEQUENCE</scope>
    <source>
        <strain evidence="1">CP14</strain>
    </source>
</reference>
<keyword evidence="2" id="KW-1185">Reference proteome</keyword>
<gene>
    <name evidence="1" type="ORF">ONZ43_g4570</name>
</gene>
<accession>A0ACC2IKY2</accession>
<sequence length="212" mass="23952">MYTSSRSSLRAFDLKAINNTNIIKQRHLLSLAKRYCFSALSSPSPNMESHNTFNIAVTGNAPFLHHRVNTSQLIRDALPDTITQDGKKLIRVMKYSRDTLDTFDDVRRVSNEIWGGKRSLFSPKAQQGEDEQHVEIDAILHLGMIGLNWDPNQFRLETVARRDGYTLPGADNKIIDSEHLKSLGLPDTLSTLFNVKAAWEKVQQAHPVSLEP</sequence>
<proteinExistence type="predicted"/>
<comment type="caution">
    <text evidence="1">The sequence shown here is derived from an EMBL/GenBank/DDBJ whole genome shotgun (WGS) entry which is preliminary data.</text>
</comment>
<evidence type="ECO:0000313" key="1">
    <source>
        <dbReference type="EMBL" id="KAJ8115850.1"/>
    </source>
</evidence>
<name>A0ACC2IKY2_9PEZI</name>
<organism evidence="1 2">
    <name type="scientific">Nemania bipapillata</name>
    <dbReference type="NCBI Taxonomy" id="110536"/>
    <lineage>
        <taxon>Eukaryota</taxon>
        <taxon>Fungi</taxon>
        <taxon>Dikarya</taxon>
        <taxon>Ascomycota</taxon>
        <taxon>Pezizomycotina</taxon>
        <taxon>Sordariomycetes</taxon>
        <taxon>Xylariomycetidae</taxon>
        <taxon>Xylariales</taxon>
        <taxon>Xylariaceae</taxon>
        <taxon>Nemania</taxon>
    </lineage>
</organism>
<protein>
    <submittedName>
        <fullName evidence="1">Uncharacterized protein</fullName>
    </submittedName>
</protein>
<dbReference type="EMBL" id="JAPESX010001255">
    <property type="protein sequence ID" value="KAJ8115850.1"/>
    <property type="molecule type" value="Genomic_DNA"/>
</dbReference>
<dbReference type="Proteomes" id="UP001153334">
    <property type="component" value="Unassembled WGS sequence"/>
</dbReference>